<sequence>MSQNKRFASHEGGSGLPEKSKLIVPEKRDCGFVEGSIVRIKLSKFLTYDSIEFKTGPYLNVIIGPNGTGKSAIVCAICLGLAGKTNTLGRASELKDFIKYGAEKASVEIELFNPHDARNYVIRREITSSNSSHWWFNGQATTLKAIEELVSRLKIQVGNLCQFLPQEKVADFARMSQQELLENTEKSVGRTDLFESHRLLKTARQTARHLEQDVTKLHTNLDQEKQKNARLEQEVKSYKDRKSFLEKVAVLKMKKSWLEYGTLRSLYDRARAERDKQQEVVKEELKKLAPLETKHRTLKGRRDEWEQTTRDMAQRIQAKARDLKEQSNLMITANDKIVEAKSDYDSKVKEEESREKRLMDLREQLRALENTLANLETSDVDAVARRLETVDNDLRNVSKQMTSVQSEGESLSREISNIKAEIRDCEAQVRKIQDASNRRLETLKSLHAHTHQAVLWLRANKDIFKHTVHEPMIVSLNVTNPTDAKLVEAHVSFNDLRSFVCEDADDLDLFMRKVKNEMKLRVNIVRAPPEPAVTYQPRHPISYYRKYGFDRYLQSLFTCPEAVMRFLCLQYKVHLIPVGSSLVQTNLQRILKECPELTHFYTPDVQYTIKQSKYSKNMSSRNTALKEPRALVDSINLEREQELSTTIKAAAQQQKLKEDEYRLLQRKSEQLTLEMNRLREEKRNVMKQKDERKSLRNQITTKEQRIQQIMREGIDLATEKLKLDQQLKRIVDEKMKYLRRMRSITLDCMNLGKERVEKSLQLMACVRDCCRLETQLHNTSHRCEAVK</sequence>
<dbReference type="OrthoDB" id="10254973at2759"/>
<dbReference type="GO" id="GO:0016887">
    <property type="term" value="F:ATP hydrolysis activity"/>
    <property type="evidence" value="ECO:0007669"/>
    <property type="project" value="InterPro"/>
</dbReference>
<protein>
    <recommendedName>
        <fullName evidence="2">Structural maintenance of chromosomes protein 5</fullName>
    </recommendedName>
</protein>
<dbReference type="GO" id="GO:0000724">
    <property type="term" value="P:double-strand break repair via homologous recombination"/>
    <property type="evidence" value="ECO:0007669"/>
    <property type="project" value="TreeGrafter"/>
</dbReference>
<accession>A0A8S3ZIK8</accession>
<evidence type="ECO:0000313" key="6">
    <source>
        <dbReference type="EMBL" id="CAG5129404.1"/>
    </source>
</evidence>
<dbReference type="SUPFAM" id="SSF57997">
    <property type="entry name" value="Tropomyosin"/>
    <property type="match status" value="1"/>
</dbReference>
<dbReference type="PANTHER" id="PTHR45916:SF1">
    <property type="entry name" value="STRUCTURAL MAINTENANCE OF CHROMOSOMES PROTEIN 5"/>
    <property type="match status" value="1"/>
</dbReference>
<dbReference type="GO" id="GO:0030915">
    <property type="term" value="C:Smc5-Smc6 complex"/>
    <property type="evidence" value="ECO:0007669"/>
    <property type="project" value="TreeGrafter"/>
</dbReference>
<dbReference type="Proteomes" id="UP000678393">
    <property type="component" value="Unassembled WGS sequence"/>
</dbReference>
<feature type="coiled-coil region" evidence="4">
    <location>
        <begin position="647"/>
        <end position="712"/>
    </location>
</feature>
<keyword evidence="3 4" id="KW-0175">Coiled coil</keyword>
<comment type="similarity">
    <text evidence="1">Belongs to the SMC family. SMC5 subfamily.</text>
</comment>
<dbReference type="Pfam" id="PF13476">
    <property type="entry name" value="AAA_23"/>
    <property type="match status" value="1"/>
</dbReference>
<feature type="coiled-coil region" evidence="4">
    <location>
        <begin position="200"/>
        <end position="287"/>
    </location>
</feature>
<name>A0A8S3ZIK8_9EUPU</name>
<organism evidence="6 7">
    <name type="scientific">Candidula unifasciata</name>
    <dbReference type="NCBI Taxonomy" id="100452"/>
    <lineage>
        <taxon>Eukaryota</taxon>
        <taxon>Metazoa</taxon>
        <taxon>Spiralia</taxon>
        <taxon>Lophotrochozoa</taxon>
        <taxon>Mollusca</taxon>
        <taxon>Gastropoda</taxon>
        <taxon>Heterobranchia</taxon>
        <taxon>Euthyneura</taxon>
        <taxon>Panpulmonata</taxon>
        <taxon>Eupulmonata</taxon>
        <taxon>Stylommatophora</taxon>
        <taxon>Helicina</taxon>
        <taxon>Helicoidea</taxon>
        <taxon>Geomitridae</taxon>
        <taxon>Candidula</taxon>
    </lineage>
</organism>
<dbReference type="InterPro" id="IPR038729">
    <property type="entry name" value="Rad50/SbcC_AAA"/>
</dbReference>
<dbReference type="GO" id="GO:0003697">
    <property type="term" value="F:single-stranded DNA binding"/>
    <property type="evidence" value="ECO:0007669"/>
    <property type="project" value="TreeGrafter"/>
</dbReference>
<evidence type="ECO:0000256" key="3">
    <source>
        <dbReference type="ARBA" id="ARBA00023054"/>
    </source>
</evidence>
<evidence type="ECO:0000256" key="1">
    <source>
        <dbReference type="ARBA" id="ARBA00010171"/>
    </source>
</evidence>
<feature type="coiled-coil region" evidence="4">
    <location>
        <begin position="348"/>
        <end position="378"/>
    </location>
</feature>
<dbReference type="AlphaFoldDB" id="A0A8S3ZIK8"/>
<evidence type="ECO:0000256" key="4">
    <source>
        <dbReference type="SAM" id="Coils"/>
    </source>
</evidence>
<reference evidence="6" key="1">
    <citation type="submission" date="2021-04" db="EMBL/GenBank/DDBJ databases">
        <authorList>
            <consortium name="Molecular Ecology Group"/>
        </authorList>
    </citation>
    <scope>NUCLEOTIDE SEQUENCE</scope>
</reference>
<feature type="coiled-coil region" evidence="4">
    <location>
        <begin position="408"/>
        <end position="435"/>
    </location>
</feature>
<proteinExistence type="inferred from homology"/>
<dbReference type="SUPFAM" id="SSF52540">
    <property type="entry name" value="P-loop containing nucleoside triphosphate hydrolases"/>
    <property type="match status" value="1"/>
</dbReference>
<evidence type="ECO:0000259" key="5">
    <source>
        <dbReference type="Pfam" id="PF13476"/>
    </source>
</evidence>
<dbReference type="EMBL" id="CAJHNH020003480">
    <property type="protein sequence ID" value="CAG5129404.1"/>
    <property type="molecule type" value="Genomic_DNA"/>
</dbReference>
<dbReference type="PANTHER" id="PTHR45916">
    <property type="entry name" value="STRUCTURAL MAINTENANCE OF CHROMOSOMES PROTEIN 5"/>
    <property type="match status" value="1"/>
</dbReference>
<dbReference type="InterPro" id="IPR027417">
    <property type="entry name" value="P-loop_NTPase"/>
</dbReference>
<feature type="non-terminal residue" evidence="6">
    <location>
        <position position="1"/>
    </location>
</feature>
<keyword evidence="7" id="KW-1185">Reference proteome</keyword>
<gene>
    <name evidence="6" type="ORF">CUNI_LOCUS14962</name>
</gene>
<feature type="domain" description="Rad50/SbcC-type AAA" evidence="5">
    <location>
        <begin position="39"/>
        <end position="239"/>
    </location>
</feature>
<dbReference type="GO" id="GO:0005634">
    <property type="term" value="C:nucleus"/>
    <property type="evidence" value="ECO:0007669"/>
    <property type="project" value="TreeGrafter"/>
</dbReference>
<evidence type="ECO:0000256" key="2">
    <source>
        <dbReference type="ARBA" id="ARBA00018687"/>
    </source>
</evidence>
<dbReference type="Gene3D" id="3.40.50.300">
    <property type="entry name" value="P-loop containing nucleotide triphosphate hydrolases"/>
    <property type="match status" value="1"/>
</dbReference>
<evidence type="ECO:0000313" key="7">
    <source>
        <dbReference type="Proteomes" id="UP000678393"/>
    </source>
</evidence>
<comment type="caution">
    <text evidence="6">The sequence shown here is derived from an EMBL/GenBank/DDBJ whole genome shotgun (WGS) entry which is preliminary data.</text>
</comment>
<dbReference type="Gene3D" id="1.10.287.1490">
    <property type="match status" value="1"/>
</dbReference>